<evidence type="ECO:0000313" key="3">
    <source>
        <dbReference type="Proteomes" id="UP000185663"/>
    </source>
</evidence>
<dbReference type="SUPFAM" id="SSF64376">
    <property type="entry name" value="YlxR-like"/>
    <property type="match status" value="1"/>
</dbReference>
<organism evidence="2 3">
    <name type="scientific">Paraoerskovia marina</name>
    <dbReference type="NCBI Taxonomy" id="545619"/>
    <lineage>
        <taxon>Bacteria</taxon>
        <taxon>Bacillati</taxon>
        <taxon>Actinomycetota</taxon>
        <taxon>Actinomycetes</taxon>
        <taxon>Micrococcales</taxon>
        <taxon>Cellulomonadaceae</taxon>
        <taxon>Paraoerskovia</taxon>
    </lineage>
</organism>
<proteinExistence type="predicted"/>
<dbReference type="InterPro" id="IPR035931">
    <property type="entry name" value="YlxR-like_sf"/>
</dbReference>
<dbReference type="InterPro" id="IPR037465">
    <property type="entry name" value="YlxR"/>
</dbReference>
<dbReference type="Proteomes" id="UP000185663">
    <property type="component" value="Chromosome I"/>
</dbReference>
<dbReference type="STRING" id="545619.SAMN04489860_2038"/>
<dbReference type="Gene3D" id="3.30.1230.10">
    <property type="entry name" value="YlxR-like"/>
    <property type="match status" value="1"/>
</dbReference>
<reference evidence="2 3" key="1">
    <citation type="submission" date="2016-10" db="EMBL/GenBank/DDBJ databases">
        <authorList>
            <person name="de Groot N.N."/>
        </authorList>
    </citation>
    <scope>NUCLEOTIDE SEQUENCE [LARGE SCALE GENOMIC DNA]</scope>
    <source>
        <strain evidence="2 3">DSM 22126</strain>
    </source>
</reference>
<name>A0A1H1TYD0_9CELL</name>
<evidence type="ECO:0000259" key="1">
    <source>
        <dbReference type="Pfam" id="PF04296"/>
    </source>
</evidence>
<dbReference type="Pfam" id="PF04296">
    <property type="entry name" value="YlxR"/>
    <property type="match status" value="1"/>
</dbReference>
<gene>
    <name evidence="2" type="ORF">SAMN04489860_2038</name>
</gene>
<dbReference type="PANTHER" id="PTHR34215:SF1">
    <property type="entry name" value="YLXR DOMAIN-CONTAINING PROTEIN"/>
    <property type="match status" value="1"/>
</dbReference>
<protein>
    <recommendedName>
        <fullName evidence="1">YlxR domain-containing protein</fullName>
    </recommendedName>
</protein>
<dbReference type="PANTHER" id="PTHR34215">
    <property type="entry name" value="BLL0784 PROTEIN"/>
    <property type="match status" value="1"/>
</dbReference>
<evidence type="ECO:0000313" key="2">
    <source>
        <dbReference type="EMBL" id="SDS65247.1"/>
    </source>
</evidence>
<sequence length="85" mass="9302">MRTCVGCRERTSCSALLRVVARTGSSGTAELVPDVRRSLPGRGAWIHADLACLDRAEKRRSFARALRVTTPVDVSGLRAHLEQNL</sequence>
<accession>A0A1H1TYD0</accession>
<dbReference type="InterPro" id="IPR007393">
    <property type="entry name" value="YlxR_dom"/>
</dbReference>
<feature type="domain" description="YlxR" evidence="1">
    <location>
        <begin position="2"/>
        <end position="75"/>
    </location>
</feature>
<dbReference type="AlphaFoldDB" id="A0A1H1TYD0"/>
<keyword evidence="3" id="KW-1185">Reference proteome</keyword>
<dbReference type="EMBL" id="LT629776">
    <property type="protein sequence ID" value="SDS65247.1"/>
    <property type="molecule type" value="Genomic_DNA"/>
</dbReference>